<feature type="transmembrane region" description="Helical" evidence="1">
    <location>
        <begin position="172"/>
        <end position="191"/>
    </location>
</feature>
<dbReference type="Proteomes" id="UP001290861">
    <property type="component" value="Unassembled WGS sequence"/>
</dbReference>
<keyword evidence="1" id="KW-0812">Transmembrane</keyword>
<keyword evidence="1" id="KW-0472">Membrane</keyword>
<dbReference type="EMBL" id="JARVCO010000010">
    <property type="protein sequence ID" value="MDZ8119249.1"/>
    <property type="molecule type" value="Genomic_DNA"/>
</dbReference>
<name>A0ABU5MYK9_9BACT</name>
<dbReference type="PROSITE" id="PS51257">
    <property type="entry name" value="PROKAR_LIPOPROTEIN"/>
    <property type="match status" value="1"/>
</dbReference>
<evidence type="ECO:0000256" key="1">
    <source>
        <dbReference type="SAM" id="Phobius"/>
    </source>
</evidence>
<organism evidence="2 3">
    <name type="scientific">Pontiella agarivorans</name>
    <dbReference type="NCBI Taxonomy" id="3038953"/>
    <lineage>
        <taxon>Bacteria</taxon>
        <taxon>Pseudomonadati</taxon>
        <taxon>Kiritimatiellota</taxon>
        <taxon>Kiritimatiellia</taxon>
        <taxon>Kiritimatiellales</taxon>
        <taxon>Pontiellaceae</taxon>
        <taxon>Pontiella</taxon>
    </lineage>
</organism>
<protein>
    <recommendedName>
        <fullName evidence="4">Protein BatD</fullName>
    </recommendedName>
</protein>
<reference evidence="2 3" key="1">
    <citation type="journal article" date="2024" name="Appl. Environ. Microbiol.">
        <title>Pontiella agarivorans sp. nov., a novel marine anaerobic bacterium capable of degrading macroalgal polysaccharides and fixing nitrogen.</title>
        <authorList>
            <person name="Liu N."/>
            <person name="Kivenson V."/>
            <person name="Peng X."/>
            <person name="Cui Z."/>
            <person name="Lankiewicz T.S."/>
            <person name="Gosselin K.M."/>
            <person name="English C.J."/>
            <person name="Blair E.M."/>
            <person name="O'Malley M.A."/>
            <person name="Valentine D.L."/>
        </authorList>
    </citation>
    <scope>NUCLEOTIDE SEQUENCE [LARGE SCALE GENOMIC DNA]</scope>
    <source>
        <strain evidence="2 3">NLcol2</strain>
    </source>
</reference>
<accession>A0ABU5MYK9</accession>
<sequence>MKTDTYRSAFFKSTLTRVIPWLVLLALAGCKEVEQKAVPQDRLTVEYSVDREDILIGDPVQLTVTAYYPTNGTLVLPEIGREKDVVLLSRDWNDIPREDGLTQSETRYSITSFRLGEHVVSTGTISCAVGEDLFSTNFPDINLTVSSSLPDDASSEIADLQPVHKLPGRIPAWVWIIPGSVLLAFLIGLLTSKLWKNRETLIPSAPPVPPHIIAFQALETLKNKGLLEKGECNPFYTELSLILRTYLDGRFRLNATDETTEEIVENLSRSPELNMDQQSILRDFMTQADMVKFAKGHPDRSTMESAFATTQQFVEETKMEAQS</sequence>
<evidence type="ECO:0000313" key="3">
    <source>
        <dbReference type="Proteomes" id="UP001290861"/>
    </source>
</evidence>
<gene>
    <name evidence="2" type="ORF">P9H32_11500</name>
</gene>
<keyword evidence="3" id="KW-1185">Reference proteome</keyword>
<comment type="caution">
    <text evidence="2">The sequence shown here is derived from an EMBL/GenBank/DDBJ whole genome shotgun (WGS) entry which is preliminary data.</text>
</comment>
<evidence type="ECO:0000313" key="2">
    <source>
        <dbReference type="EMBL" id="MDZ8119249.1"/>
    </source>
</evidence>
<proteinExistence type="predicted"/>
<dbReference type="RefSeq" id="WP_322609033.1">
    <property type="nucleotide sequence ID" value="NZ_JARVCO010000010.1"/>
</dbReference>
<evidence type="ECO:0008006" key="4">
    <source>
        <dbReference type="Google" id="ProtNLM"/>
    </source>
</evidence>
<keyword evidence="1" id="KW-1133">Transmembrane helix</keyword>